<name>X1R7U0_9ZZZZ</name>
<proteinExistence type="predicted"/>
<dbReference type="EMBL" id="BARV01038860">
    <property type="protein sequence ID" value="GAI51679.1"/>
    <property type="molecule type" value="Genomic_DNA"/>
</dbReference>
<reference evidence="1" key="1">
    <citation type="journal article" date="2014" name="Front. Microbiol.">
        <title>High frequency of phylogenetically diverse reductive dehalogenase-homologous genes in deep subseafloor sedimentary metagenomes.</title>
        <authorList>
            <person name="Kawai M."/>
            <person name="Futagami T."/>
            <person name="Toyoda A."/>
            <person name="Takaki Y."/>
            <person name="Nishi S."/>
            <person name="Hori S."/>
            <person name="Arai W."/>
            <person name="Tsubouchi T."/>
            <person name="Morono Y."/>
            <person name="Uchiyama I."/>
            <person name="Ito T."/>
            <person name="Fujiyama A."/>
            <person name="Inagaki F."/>
            <person name="Takami H."/>
        </authorList>
    </citation>
    <scope>NUCLEOTIDE SEQUENCE</scope>
    <source>
        <strain evidence="1">Expedition CK06-06</strain>
    </source>
</reference>
<feature type="non-terminal residue" evidence="1">
    <location>
        <position position="1"/>
    </location>
</feature>
<dbReference type="AlphaFoldDB" id="X1R7U0"/>
<accession>X1R7U0</accession>
<sequence>VEIILKYLSFVLNVDKPKYIKIYVFNKIFILI</sequence>
<protein>
    <submittedName>
        <fullName evidence="1">Uncharacterized protein</fullName>
    </submittedName>
</protein>
<evidence type="ECO:0000313" key="1">
    <source>
        <dbReference type="EMBL" id="GAI51679.1"/>
    </source>
</evidence>
<organism evidence="1">
    <name type="scientific">marine sediment metagenome</name>
    <dbReference type="NCBI Taxonomy" id="412755"/>
    <lineage>
        <taxon>unclassified sequences</taxon>
        <taxon>metagenomes</taxon>
        <taxon>ecological metagenomes</taxon>
    </lineage>
</organism>
<gene>
    <name evidence="1" type="ORF">S06H3_59741</name>
</gene>
<comment type="caution">
    <text evidence="1">The sequence shown here is derived from an EMBL/GenBank/DDBJ whole genome shotgun (WGS) entry which is preliminary data.</text>
</comment>